<evidence type="ECO:0000256" key="10">
    <source>
        <dbReference type="HAMAP-Rule" id="MF_00230"/>
    </source>
</evidence>
<evidence type="ECO:0000313" key="11">
    <source>
        <dbReference type="EMBL" id="MBB6063395.1"/>
    </source>
</evidence>
<dbReference type="PANTHER" id="PTHR43463:SF1">
    <property type="entry name" value="NICOTINATE-NUCLEOTIDE--DIMETHYLBENZIMIDAZOLE PHOSPHORIBOSYLTRANSFERASE"/>
    <property type="match status" value="1"/>
</dbReference>
<dbReference type="PANTHER" id="PTHR43463">
    <property type="entry name" value="NICOTINATE-NUCLEOTIDE--DIMETHYLBENZIMIDAZOLE PHOSPHORIBOSYLTRANSFERASE"/>
    <property type="match status" value="1"/>
</dbReference>
<comment type="caution">
    <text evidence="11">The sequence shown here is derived from an EMBL/GenBank/DDBJ whole genome shotgun (WGS) entry which is preliminary data.</text>
</comment>
<comment type="function">
    <text evidence="10">Catalyzes the synthesis of alpha-ribazole-5'-phosphate from nicotinate mononucleotide (NAMN) and 5,6-dimethylbenzimidazole (DMB).</text>
</comment>
<evidence type="ECO:0000256" key="5">
    <source>
        <dbReference type="ARBA" id="ARBA00022573"/>
    </source>
</evidence>
<keyword evidence="7 10" id="KW-0808">Transferase</keyword>
<dbReference type="EC" id="2.4.2.21" evidence="3 10"/>
<keyword evidence="6 10" id="KW-0328">Glycosyltransferase</keyword>
<dbReference type="InterPro" id="IPR036087">
    <property type="entry name" value="Nict_dMeBzImd_PRibTrfase_sf"/>
</dbReference>
<protein>
    <recommendedName>
        <fullName evidence="4 10">Nicotinate-nucleotide--dimethylbenzimidazole phosphoribosyltransferase</fullName>
        <shortName evidence="10">NN:DBI PRT</shortName>
        <ecNumber evidence="3 10">2.4.2.21</ecNumber>
    </recommendedName>
    <alternativeName>
        <fullName evidence="8 10">N(1)-alpha-phosphoribosyltransferase</fullName>
    </alternativeName>
</protein>
<evidence type="ECO:0000256" key="8">
    <source>
        <dbReference type="ARBA" id="ARBA00030686"/>
    </source>
</evidence>
<keyword evidence="5 10" id="KW-0169">Cobalamin biosynthesis</keyword>
<evidence type="ECO:0000256" key="9">
    <source>
        <dbReference type="ARBA" id="ARBA00047340"/>
    </source>
</evidence>
<dbReference type="Gene3D" id="3.40.50.10210">
    <property type="match status" value="1"/>
</dbReference>
<dbReference type="CDD" id="cd02439">
    <property type="entry name" value="DMB-PRT_CobT"/>
    <property type="match status" value="1"/>
</dbReference>
<dbReference type="InterPro" id="IPR023195">
    <property type="entry name" value="Nict_dMeBzImd_PRibTrfase_N"/>
</dbReference>
<evidence type="ECO:0000313" key="12">
    <source>
        <dbReference type="Proteomes" id="UP000555828"/>
    </source>
</evidence>
<dbReference type="NCBIfam" id="TIGR03160">
    <property type="entry name" value="cobT_DBIPRT"/>
    <property type="match status" value="1"/>
</dbReference>
<dbReference type="Proteomes" id="UP000555828">
    <property type="component" value="Unassembled WGS sequence"/>
</dbReference>
<comment type="similarity">
    <text evidence="2 10">Belongs to the CobT family.</text>
</comment>
<evidence type="ECO:0000256" key="3">
    <source>
        <dbReference type="ARBA" id="ARBA00011991"/>
    </source>
</evidence>
<comment type="catalytic activity">
    <reaction evidence="9 10">
        <text>5,6-dimethylbenzimidazole + nicotinate beta-D-ribonucleotide = alpha-ribazole 5'-phosphate + nicotinate + H(+)</text>
        <dbReference type="Rhea" id="RHEA:11196"/>
        <dbReference type="ChEBI" id="CHEBI:15378"/>
        <dbReference type="ChEBI" id="CHEBI:15890"/>
        <dbReference type="ChEBI" id="CHEBI:32544"/>
        <dbReference type="ChEBI" id="CHEBI:57502"/>
        <dbReference type="ChEBI" id="CHEBI:57918"/>
        <dbReference type="EC" id="2.4.2.21"/>
    </reaction>
</comment>
<keyword evidence="12" id="KW-1185">Reference proteome</keyword>
<dbReference type="HAMAP" id="MF_00230">
    <property type="entry name" value="CobT"/>
    <property type="match status" value="1"/>
</dbReference>
<accession>A0A841GN31</accession>
<reference evidence="11 12" key="1">
    <citation type="submission" date="2020-08" db="EMBL/GenBank/DDBJ databases">
        <title>Genomic Encyclopedia of Type Strains, Phase IV (KMG-IV): sequencing the most valuable type-strain genomes for metagenomic binning, comparative biology and taxonomic classification.</title>
        <authorList>
            <person name="Goeker M."/>
        </authorList>
    </citation>
    <scope>NUCLEOTIDE SEQUENCE [LARGE SCALE GENOMIC DNA]</scope>
    <source>
        <strain evidence="11 12">DSM 13481</strain>
    </source>
</reference>
<dbReference type="EMBL" id="JACHEX010000007">
    <property type="protein sequence ID" value="MBB6063395.1"/>
    <property type="molecule type" value="Genomic_DNA"/>
</dbReference>
<dbReference type="UniPathway" id="UPA00061">
    <property type="reaction ID" value="UER00516"/>
</dbReference>
<dbReference type="GO" id="GO:0008939">
    <property type="term" value="F:nicotinate-nucleotide-dimethylbenzimidazole phosphoribosyltransferase activity"/>
    <property type="evidence" value="ECO:0007669"/>
    <property type="project" value="UniProtKB-UniRule"/>
</dbReference>
<gene>
    <name evidence="10" type="primary">cobT</name>
    <name evidence="11" type="ORF">HNP65_001866</name>
</gene>
<evidence type="ECO:0000256" key="7">
    <source>
        <dbReference type="ARBA" id="ARBA00022679"/>
    </source>
</evidence>
<evidence type="ECO:0000256" key="4">
    <source>
        <dbReference type="ARBA" id="ARBA00015486"/>
    </source>
</evidence>
<organism evidence="11 12">
    <name type="scientific">Thermosipho japonicus</name>
    <dbReference type="NCBI Taxonomy" id="90323"/>
    <lineage>
        <taxon>Bacteria</taxon>
        <taxon>Thermotogati</taxon>
        <taxon>Thermotogota</taxon>
        <taxon>Thermotogae</taxon>
        <taxon>Thermotogales</taxon>
        <taxon>Fervidobacteriaceae</taxon>
        <taxon>Thermosipho</taxon>
    </lineage>
</organism>
<name>A0A841GN31_9BACT</name>
<proteinExistence type="inferred from homology"/>
<evidence type="ECO:0000256" key="6">
    <source>
        <dbReference type="ARBA" id="ARBA00022676"/>
    </source>
</evidence>
<dbReference type="Pfam" id="PF02277">
    <property type="entry name" value="DBI_PRT"/>
    <property type="match status" value="1"/>
</dbReference>
<dbReference type="InterPro" id="IPR003200">
    <property type="entry name" value="Nict_dMeBzImd_PRibTrfase"/>
</dbReference>
<sequence length="344" mass="37586">MDLKQKVIDRLNNLTKPVRSLGYLEDIALKMALIQNKEIPELFSDKRVYVFASDHGVVENGVSAYPKDVTYQMVFNFLNGGAAINVFSRHVGAKVYVVDAGVDYDFQDNPSLIKMKVGYGTKDFTKGPAMSRDEAEKCIEFGKKIAKDAIKEGADLLAVGDMGIGNTTTASTIAVAFGYNIDDIIDIGTPLDSEGIKRKREAILRAIEVNRPDPDDPIDVLSKVGGYCIGEMAGFILEAAHSKVPVVIDGFPTTSAFLISYYLDKDVINYVFSGHKSYVKGHKVILDSLNLRPILDLDMRLGEGTGAVLSMPIIEAAVKMIREMATFDSANVSKGIDQSLEDVK</sequence>
<evidence type="ECO:0000256" key="1">
    <source>
        <dbReference type="ARBA" id="ARBA00005049"/>
    </source>
</evidence>
<dbReference type="RefSeq" id="WP_184619968.1">
    <property type="nucleotide sequence ID" value="NZ_JACHEX010000007.1"/>
</dbReference>
<comment type="pathway">
    <text evidence="1 10">Nucleoside biosynthesis; alpha-ribazole biosynthesis; alpha-ribazole from 5,6-dimethylbenzimidazole: step 1/2.</text>
</comment>
<dbReference type="Gene3D" id="1.10.1610.10">
    <property type="match status" value="1"/>
</dbReference>
<dbReference type="InterPro" id="IPR017846">
    <property type="entry name" value="Nict_dMeBzImd_PRibTrfase_bact"/>
</dbReference>
<dbReference type="FunFam" id="3.40.50.10210:FF:000001">
    <property type="entry name" value="Nicotinate-nucleotide--dimethylbenzimidazole phosphoribosyltransferase"/>
    <property type="match status" value="1"/>
</dbReference>
<dbReference type="AlphaFoldDB" id="A0A841GN31"/>
<dbReference type="SUPFAM" id="SSF52733">
    <property type="entry name" value="Nicotinate mononucleotide:5,6-dimethylbenzimidazole phosphoribosyltransferase (CobT)"/>
    <property type="match status" value="1"/>
</dbReference>
<dbReference type="NCBIfam" id="NF000996">
    <property type="entry name" value="PRK00105.1"/>
    <property type="match status" value="1"/>
</dbReference>
<feature type="active site" description="Proton acceptor" evidence="10">
    <location>
        <position position="303"/>
    </location>
</feature>
<dbReference type="GO" id="GO:0009236">
    <property type="term" value="P:cobalamin biosynthetic process"/>
    <property type="evidence" value="ECO:0007669"/>
    <property type="project" value="UniProtKB-UniRule"/>
</dbReference>
<evidence type="ECO:0000256" key="2">
    <source>
        <dbReference type="ARBA" id="ARBA00007110"/>
    </source>
</evidence>